<comment type="similarity">
    <text evidence="1">Belongs to the universal stress protein A family.</text>
</comment>
<organism evidence="5 6">
    <name type="scientific">Amycolatopsis alba DSM 44262</name>
    <dbReference type="NCBI Taxonomy" id="1125972"/>
    <lineage>
        <taxon>Bacteria</taxon>
        <taxon>Bacillati</taxon>
        <taxon>Actinomycetota</taxon>
        <taxon>Actinomycetes</taxon>
        <taxon>Pseudonocardiales</taxon>
        <taxon>Pseudonocardiaceae</taxon>
        <taxon>Amycolatopsis</taxon>
    </lineage>
</organism>
<dbReference type="Pfam" id="PF00582">
    <property type="entry name" value="Usp"/>
    <property type="match status" value="2"/>
</dbReference>
<accession>A0A229RUN1</accession>
<dbReference type="EMBL" id="NMQU01000041">
    <property type="protein sequence ID" value="OXM50403.1"/>
    <property type="molecule type" value="Genomic_DNA"/>
</dbReference>
<feature type="domain" description="UspA" evidence="4">
    <location>
        <begin position="158"/>
        <end position="296"/>
    </location>
</feature>
<evidence type="ECO:0000313" key="5">
    <source>
        <dbReference type="EMBL" id="OXM50403.1"/>
    </source>
</evidence>
<evidence type="ECO:0000256" key="1">
    <source>
        <dbReference type="ARBA" id="ARBA00008791"/>
    </source>
</evidence>
<reference evidence="5 6" key="1">
    <citation type="submission" date="2017-07" db="EMBL/GenBank/DDBJ databases">
        <title>Amycolatopsis alba DSM 44262 Genome sequencing and assembly.</title>
        <authorList>
            <person name="Kaur N."/>
            <person name="Mayilraj S."/>
        </authorList>
    </citation>
    <scope>NUCLEOTIDE SEQUENCE [LARGE SCALE GENOMIC DNA]</scope>
    <source>
        <strain evidence="5 6">DSM 44262</strain>
    </source>
</reference>
<dbReference type="OrthoDB" id="3404132at2"/>
<name>A0A229RUN1_AMYAL</name>
<dbReference type="PANTHER" id="PTHR46268:SF27">
    <property type="entry name" value="UNIVERSAL STRESS PROTEIN RV2623"/>
    <property type="match status" value="1"/>
</dbReference>
<dbReference type="InterPro" id="IPR006015">
    <property type="entry name" value="Universal_stress_UspA"/>
</dbReference>
<evidence type="ECO:0000259" key="4">
    <source>
        <dbReference type="Pfam" id="PF00582"/>
    </source>
</evidence>
<dbReference type="GO" id="GO:0005524">
    <property type="term" value="F:ATP binding"/>
    <property type="evidence" value="ECO:0007669"/>
    <property type="project" value="UniProtKB-KW"/>
</dbReference>
<keyword evidence="2" id="KW-0547">Nucleotide-binding</keyword>
<sequence length="300" mass="31700">MMTRTLRLTGPIVVGADGSTGAQAAVTWGIQAAERHETSLELWHALGIPDYYLGGVPPTDDLLRKIRTRGEAILREAADTAGHAHGPALETHIADDSAAPALIETSGTARMIVLGSTVHSRFTSLFGGSVTTALAGHARCPVVSVRGRTWDLPAAWQRPVVVGVDGSPSAEPAIAAAFDEACARGADLVAVHAWEDVSATRSFGDPASRYGWGSFTDSAQRMLTQQVSMYRDGYPDVEVHQVVVHDEPRQELLRWSAEAQLVVVGSRGRGGFSGLLLGSTGQSLVHHAACPVLIARTAKS</sequence>
<dbReference type="PRINTS" id="PR01438">
    <property type="entry name" value="UNVRSLSTRESS"/>
</dbReference>
<keyword evidence="3" id="KW-0067">ATP-binding</keyword>
<comment type="caution">
    <text evidence="5">The sequence shown here is derived from an EMBL/GenBank/DDBJ whole genome shotgun (WGS) entry which is preliminary data.</text>
</comment>
<gene>
    <name evidence="5" type="ORF">CFP75_16020</name>
</gene>
<dbReference type="PANTHER" id="PTHR46268">
    <property type="entry name" value="STRESS RESPONSE PROTEIN NHAX"/>
    <property type="match status" value="1"/>
</dbReference>
<dbReference type="Gene3D" id="3.40.50.620">
    <property type="entry name" value="HUPs"/>
    <property type="match status" value="2"/>
</dbReference>
<protein>
    <submittedName>
        <fullName evidence="5">Universal stress protein</fullName>
    </submittedName>
</protein>
<dbReference type="AlphaFoldDB" id="A0A229RUN1"/>
<evidence type="ECO:0000313" key="6">
    <source>
        <dbReference type="Proteomes" id="UP000215563"/>
    </source>
</evidence>
<evidence type="ECO:0000256" key="2">
    <source>
        <dbReference type="ARBA" id="ARBA00022741"/>
    </source>
</evidence>
<dbReference type="Proteomes" id="UP000215563">
    <property type="component" value="Unassembled WGS sequence"/>
</dbReference>
<proteinExistence type="inferred from homology"/>
<dbReference type="InterPro" id="IPR006016">
    <property type="entry name" value="UspA"/>
</dbReference>
<keyword evidence="6" id="KW-1185">Reference proteome</keyword>
<dbReference type="InterPro" id="IPR014729">
    <property type="entry name" value="Rossmann-like_a/b/a_fold"/>
</dbReference>
<evidence type="ECO:0000256" key="3">
    <source>
        <dbReference type="ARBA" id="ARBA00022840"/>
    </source>
</evidence>
<dbReference type="SUPFAM" id="SSF52402">
    <property type="entry name" value="Adenine nucleotide alpha hydrolases-like"/>
    <property type="match status" value="2"/>
</dbReference>
<feature type="domain" description="UspA" evidence="4">
    <location>
        <begin position="11"/>
        <end position="146"/>
    </location>
</feature>